<dbReference type="EMBL" id="BSXT01001123">
    <property type="protein sequence ID" value="GMF38907.1"/>
    <property type="molecule type" value="Genomic_DNA"/>
</dbReference>
<dbReference type="AlphaFoldDB" id="A0A9W6XGV1"/>
<evidence type="ECO:0000259" key="3">
    <source>
        <dbReference type="PROSITE" id="PS50966"/>
    </source>
</evidence>
<accession>A0A9W6XGV1</accession>
<evidence type="ECO:0000256" key="1">
    <source>
        <dbReference type="PROSITE-ProRule" id="PRU00325"/>
    </source>
</evidence>
<gene>
    <name evidence="4" type="ORF">Pfra01_001138300</name>
</gene>
<feature type="region of interest" description="Disordered" evidence="2">
    <location>
        <begin position="305"/>
        <end position="324"/>
    </location>
</feature>
<evidence type="ECO:0000313" key="4">
    <source>
        <dbReference type="EMBL" id="GMF38907.1"/>
    </source>
</evidence>
<protein>
    <submittedName>
        <fullName evidence="4">Unnamed protein product</fullName>
    </submittedName>
</protein>
<dbReference type="PANTHER" id="PTHR33977:SF1">
    <property type="entry name" value="ZINC ION BINDING PROTEIN"/>
    <property type="match status" value="1"/>
</dbReference>
<evidence type="ECO:0000256" key="2">
    <source>
        <dbReference type="SAM" id="MobiDB-lite"/>
    </source>
</evidence>
<keyword evidence="1" id="KW-0862">Zinc</keyword>
<dbReference type="PROSITE" id="PS50966">
    <property type="entry name" value="ZF_SWIM"/>
    <property type="match status" value="1"/>
</dbReference>
<sequence length="324" mass="36392">MGDADSAQWNALHTVFGGEDSSFRVLMCYFQVAKKVYEKTRALSTEAGATVLRHLHELHYARNERDYNKQLADVQEEWGKWPKLATFAAYFKRVGLNERMWRWQCFHTSIDFAATNNPCETYNASLKRDVTLRRKMKVGALGDRLRILCRAKSVRALPFLTAPAFDDRLTRRANALARAGLLREHRPGRNSIEFLLGNTAEEGTGELINAIALPAPRVYDVYEKRSREGLPVTAQLGVETARMEQLEMPTTGWEVDVAARTCPCRAFFKGGCCVHLLYALGDVGGVDTFGRETLVYRGPKKKKRARVSQAAGRPAHNGPALTVE</sequence>
<dbReference type="PANTHER" id="PTHR33977">
    <property type="entry name" value="ZINC ION BINDING PROTEIN"/>
    <property type="match status" value="1"/>
</dbReference>
<comment type="caution">
    <text evidence="4">The sequence shown here is derived from an EMBL/GenBank/DDBJ whole genome shotgun (WGS) entry which is preliminary data.</text>
</comment>
<dbReference type="Proteomes" id="UP001165121">
    <property type="component" value="Unassembled WGS sequence"/>
</dbReference>
<keyword evidence="1" id="KW-0479">Metal-binding</keyword>
<keyword evidence="5" id="KW-1185">Reference proteome</keyword>
<reference evidence="4" key="1">
    <citation type="submission" date="2023-04" db="EMBL/GenBank/DDBJ databases">
        <title>Phytophthora fragariaefolia NBRC 109709.</title>
        <authorList>
            <person name="Ichikawa N."/>
            <person name="Sato H."/>
            <person name="Tonouchi N."/>
        </authorList>
    </citation>
    <scope>NUCLEOTIDE SEQUENCE</scope>
    <source>
        <strain evidence="4">NBRC 109709</strain>
    </source>
</reference>
<keyword evidence="1" id="KW-0863">Zinc-finger</keyword>
<proteinExistence type="predicted"/>
<dbReference type="InterPro" id="IPR007527">
    <property type="entry name" value="Znf_SWIM"/>
</dbReference>
<feature type="domain" description="SWIM-type" evidence="3">
    <location>
        <begin position="253"/>
        <end position="284"/>
    </location>
</feature>
<name>A0A9W6XGV1_9STRA</name>
<dbReference type="GO" id="GO:0008270">
    <property type="term" value="F:zinc ion binding"/>
    <property type="evidence" value="ECO:0007669"/>
    <property type="project" value="UniProtKB-KW"/>
</dbReference>
<dbReference type="OrthoDB" id="126018at2759"/>
<evidence type="ECO:0000313" key="5">
    <source>
        <dbReference type="Proteomes" id="UP001165121"/>
    </source>
</evidence>
<organism evidence="4 5">
    <name type="scientific">Phytophthora fragariaefolia</name>
    <dbReference type="NCBI Taxonomy" id="1490495"/>
    <lineage>
        <taxon>Eukaryota</taxon>
        <taxon>Sar</taxon>
        <taxon>Stramenopiles</taxon>
        <taxon>Oomycota</taxon>
        <taxon>Peronosporomycetes</taxon>
        <taxon>Peronosporales</taxon>
        <taxon>Peronosporaceae</taxon>
        <taxon>Phytophthora</taxon>
    </lineage>
</organism>